<dbReference type="SUPFAM" id="SSF50729">
    <property type="entry name" value="PH domain-like"/>
    <property type="match status" value="1"/>
</dbReference>
<sequence length="273" mass="30382">MAMRKFVRRFSSASLDMVPQGKKDSRERSVSELVESSESVKISPDSNLEYLGYTYVKDARSLREIQTAIRTVKQTSLNRDHWVGLVVKAGMLLVQDMTGEMLIMSSVACIAQCVCELNRALNDCLAVTFSSGHNAKQCHVFQAKSAREASELVHNVQKATRASQRPRVRAGEESKAGYAYDGDEEGEVMEHKPISHSLSRNESKRILVRPPSAECSTSSAYLDSLSPYGKFHNHSVGFMTTPPKGKRRGAGGKGGRQRDARERLVVKTKRPRY</sequence>
<keyword evidence="3" id="KW-1185">Reference proteome</keyword>
<comment type="caution">
    <text evidence="2">The sequence shown here is derived from an EMBL/GenBank/DDBJ whole genome shotgun (WGS) entry which is preliminary data.</text>
</comment>
<dbReference type="CDD" id="cd00934">
    <property type="entry name" value="PTB"/>
    <property type="match status" value="1"/>
</dbReference>
<gene>
    <name evidence="2" type="ORF">GBAR_LOCUS19247</name>
</gene>
<organism evidence="2 3">
    <name type="scientific">Geodia barretti</name>
    <name type="common">Barrett's horny sponge</name>
    <dbReference type="NCBI Taxonomy" id="519541"/>
    <lineage>
        <taxon>Eukaryota</taxon>
        <taxon>Metazoa</taxon>
        <taxon>Porifera</taxon>
        <taxon>Demospongiae</taxon>
        <taxon>Heteroscleromorpha</taxon>
        <taxon>Tetractinellida</taxon>
        <taxon>Astrophorina</taxon>
        <taxon>Geodiidae</taxon>
        <taxon>Geodia</taxon>
    </lineage>
</organism>
<proteinExistence type="predicted"/>
<accession>A0AA35WV99</accession>
<name>A0AA35WV99_GEOBA</name>
<dbReference type="Gene3D" id="2.30.29.30">
    <property type="entry name" value="Pleckstrin-homology domain (PH domain)/Phosphotyrosine-binding domain (PTB)"/>
    <property type="match status" value="1"/>
</dbReference>
<dbReference type="AlphaFoldDB" id="A0AA35WV99"/>
<evidence type="ECO:0000313" key="2">
    <source>
        <dbReference type="EMBL" id="CAI8034104.1"/>
    </source>
</evidence>
<feature type="region of interest" description="Disordered" evidence="1">
    <location>
        <begin position="233"/>
        <end position="273"/>
    </location>
</feature>
<evidence type="ECO:0000313" key="3">
    <source>
        <dbReference type="Proteomes" id="UP001174909"/>
    </source>
</evidence>
<evidence type="ECO:0000256" key="1">
    <source>
        <dbReference type="SAM" id="MobiDB-lite"/>
    </source>
</evidence>
<dbReference type="EMBL" id="CASHTH010002713">
    <property type="protein sequence ID" value="CAI8034104.1"/>
    <property type="molecule type" value="Genomic_DNA"/>
</dbReference>
<protein>
    <submittedName>
        <fullName evidence="2">Uncharacterized protein</fullName>
    </submittedName>
</protein>
<reference evidence="2" key="1">
    <citation type="submission" date="2023-03" db="EMBL/GenBank/DDBJ databases">
        <authorList>
            <person name="Steffen K."/>
            <person name="Cardenas P."/>
        </authorList>
    </citation>
    <scope>NUCLEOTIDE SEQUENCE</scope>
</reference>
<feature type="compositionally biased region" description="Basic and acidic residues" evidence="1">
    <location>
        <begin position="256"/>
        <end position="265"/>
    </location>
</feature>
<dbReference type="Proteomes" id="UP001174909">
    <property type="component" value="Unassembled WGS sequence"/>
</dbReference>
<dbReference type="InterPro" id="IPR011993">
    <property type="entry name" value="PH-like_dom_sf"/>
</dbReference>